<evidence type="ECO:0000313" key="2">
    <source>
        <dbReference type="Proteomes" id="UP001327560"/>
    </source>
</evidence>
<proteinExistence type="predicted"/>
<dbReference type="Proteomes" id="UP001327560">
    <property type="component" value="Chromosome 7"/>
</dbReference>
<name>A0AAQ3QML0_9LILI</name>
<sequence length="146" mass="16444">MKIIVCNARDAFKRSIKERMQSTVNMYKLHVVSILESHLNDSNAQSFIKSLGRNRVGVSAHSCGAFRGIKLARDVSSIQCQILYVQYHVIHAIIHVDKIGPFLYSSIYASTNPINRAEVWNEMSGSFKSWIVKGILATMQSLKKMA</sequence>
<protein>
    <submittedName>
        <fullName evidence="1">Uncharacterized protein</fullName>
    </submittedName>
</protein>
<dbReference type="EMBL" id="CP136896">
    <property type="protein sequence ID" value="WOL14761.1"/>
    <property type="molecule type" value="Genomic_DNA"/>
</dbReference>
<evidence type="ECO:0000313" key="1">
    <source>
        <dbReference type="EMBL" id="WOL14761.1"/>
    </source>
</evidence>
<gene>
    <name evidence="1" type="ORF">Cni_G23542</name>
</gene>
<reference evidence="1 2" key="1">
    <citation type="submission" date="2023-10" db="EMBL/GenBank/DDBJ databases">
        <title>Chromosome-scale genome assembly provides insights into flower coloration mechanisms of Canna indica.</title>
        <authorList>
            <person name="Li C."/>
        </authorList>
    </citation>
    <scope>NUCLEOTIDE SEQUENCE [LARGE SCALE GENOMIC DNA]</scope>
    <source>
        <tissue evidence="1">Flower</tissue>
    </source>
</reference>
<keyword evidence="2" id="KW-1185">Reference proteome</keyword>
<organism evidence="1 2">
    <name type="scientific">Canna indica</name>
    <name type="common">Indian-shot</name>
    <dbReference type="NCBI Taxonomy" id="4628"/>
    <lineage>
        <taxon>Eukaryota</taxon>
        <taxon>Viridiplantae</taxon>
        <taxon>Streptophyta</taxon>
        <taxon>Embryophyta</taxon>
        <taxon>Tracheophyta</taxon>
        <taxon>Spermatophyta</taxon>
        <taxon>Magnoliopsida</taxon>
        <taxon>Liliopsida</taxon>
        <taxon>Zingiberales</taxon>
        <taxon>Cannaceae</taxon>
        <taxon>Canna</taxon>
    </lineage>
</organism>
<accession>A0AAQ3QML0</accession>
<dbReference type="AlphaFoldDB" id="A0AAQ3QML0"/>